<evidence type="ECO:0000313" key="2">
    <source>
        <dbReference type="Proteomes" id="UP001605036"/>
    </source>
</evidence>
<evidence type="ECO:0000313" key="1">
    <source>
        <dbReference type="EMBL" id="KAL2635136.1"/>
    </source>
</evidence>
<gene>
    <name evidence="1" type="ORF">R1flu_006615</name>
</gene>
<comment type="caution">
    <text evidence="1">The sequence shown here is derived from an EMBL/GenBank/DDBJ whole genome shotgun (WGS) entry which is preliminary data.</text>
</comment>
<dbReference type="EMBL" id="JBHFFA010000003">
    <property type="protein sequence ID" value="KAL2635136.1"/>
    <property type="molecule type" value="Genomic_DNA"/>
</dbReference>
<name>A0ABD1YX56_9MARC</name>
<sequence length="82" mass="9138">MSDQDEAFLEQIGLDVKVLVDALRVVLSENEELTLKIDSIQEKHPAICRDVHELGDDMARLAEALEIHKAGCKKLITLLEGN</sequence>
<protein>
    <submittedName>
        <fullName evidence="1">Uncharacterized protein</fullName>
    </submittedName>
</protein>
<dbReference type="Proteomes" id="UP001605036">
    <property type="component" value="Unassembled WGS sequence"/>
</dbReference>
<reference evidence="1 2" key="1">
    <citation type="submission" date="2024-09" db="EMBL/GenBank/DDBJ databases">
        <title>Chromosome-scale assembly of Riccia fluitans.</title>
        <authorList>
            <person name="Paukszto L."/>
            <person name="Sawicki J."/>
            <person name="Karawczyk K."/>
            <person name="Piernik-Szablinska J."/>
            <person name="Szczecinska M."/>
            <person name="Mazdziarz M."/>
        </authorList>
    </citation>
    <scope>NUCLEOTIDE SEQUENCE [LARGE SCALE GENOMIC DNA]</scope>
    <source>
        <strain evidence="1">Rf_01</strain>
        <tissue evidence="1">Aerial parts of the thallus</tissue>
    </source>
</reference>
<organism evidence="1 2">
    <name type="scientific">Riccia fluitans</name>
    <dbReference type="NCBI Taxonomy" id="41844"/>
    <lineage>
        <taxon>Eukaryota</taxon>
        <taxon>Viridiplantae</taxon>
        <taxon>Streptophyta</taxon>
        <taxon>Embryophyta</taxon>
        <taxon>Marchantiophyta</taxon>
        <taxon>Marchantiopsida</taxon>
        <taxon>Marchantiidae</taxon>
        <taxon>Marchantiales</taxon>
        <taxon>Ricciaceae</taxon>
        <taxon>Riccia</taxon>
    </lineage>
</organism>
<dbReference type="AlphaFoldDB" id="A0ABD1YX56"/>
<accession>A0ABD1YX56</accession>
<keyword evidence="2" id="KW-1185">Reference proteome</keyword>
<proteinExistence type="predicted"/>